<reference evidence="4" key="1">
    <citation type="submission" date="2014-01" db="EMBL/GenBank/DDBJ databases">
        <title>The Genome Sequence of Anopheles farauti FAR1 (V2).</title>
        <authorList>
            <consortium name="The Broad Institute Genomics Platform"/>
            <person name="Neafsey D.E."/>
            <person name="Besansky N."/>
            <person name="Howell P."/>
            <person name="Walton C."/>
            <person name="Young S.K."/>
            <person name="Zeng Q."/>
            <person name="Gargeya S."/>
            <person name="Fitzgerald M."/>
            <person name="Haas B."/>
            <person name="Abouelleil A."/>
            <person name="Allen A.W."/>
            <person name="Alvarado L."/>
            <person name="Arachchi H.M."/>
            <person name="Berlin A.M."/>
            <person name="Chapman S.B."/>
            <person name="Gainer-Dewar J."/>
            <person name="Goldberg J."/>
            <person name="Griggs A."/>
            <person name="Gujja S."/>
            <person name="Hansen M."/>
            <person name="Howarth C."/>
            <person name="Imamovic A."/>
            <person name="Ireland A."/>
            <person name="Larimer J."/>
            <person name="McCowan C."/>
            <person name="Murphy C."/>
            <person name="Pearson M."/>
            <person name="Poon T.W."/>
            <person name="Priest M."/>
            <person name="Roberts A."/>
            <person name="Saif S."/>
            <person name="Shea T."/>
            <person name="Sisk P."/>
            <person name="Sykes S."/>
            <person name="Wortman J."/>
            <person name="Nusbaum C."/>
            <person name="Birren B."/>
        </authorList>
    </citation>
    <scope>NUCLEOTIDE SEQUENCE [LARGE SCALE GENOMIC DNA]</scope>
    <source>
        <strain evidence="4">FAR1</strain>
    </source>
</reference>
<dbReference type="AlphaFoldDB" id="A0A182QGQ0"/>
<keyword evidence="4" id="KW-1185">Reference proteome</keyword>
<feature type="transmembrane region" description="Helical" evidence="2">
    <location>
        <begin position="129"/>
        <end position="151"/>
    </location>
</feature>
<evidence type="ECO:0000256" key="2">
    <source>
        <dbReference type="SAM" id="Phobius"/>
    </source>
</evidence>
<keyword evidence="2" id="KW-0472">Membrane</keyword>
<evidence type="ECO:0000313" key="3">
    <source>
        <dbReference type="EnsemblMetazoa" id="AFAF009815-PA"/>
    </source>
</evidence>
<feature type="region of interest" description="Disordered" evidence="1">
    <location>
        <begin position="213"/>
        <end position="244"/>
    </location>
</feature>
<dbReference type="VEuPathDB" id="VectorBase:AFAF009815"/>
<keyword evidence="2" id="KW-0812">Transmembrane</keyword>
<accession>A0A182QGQ0</accession>
<reference evidence="3" key="2">
    <citation type="submission" date="2020-05" db="UniProtKB">
        <authorList>
            <consortium name="EnsemblMetazoa"/>
        </authorList>
    </citation>
    <scope>IDENTIFICATION</scope>
    <source>
        <strain evidence="3">FAR1</strain>
    </source>
</reference>
<name>A0A182QGQ0_9DIPT</name>
<proteinExistence type="predicted"/>
<keyword evidence="2" id="KW-1133">Transmembrane helix</keyword>
<feature type="region of interest" description="Disordered" evidence="1">
    <location>
        <begin position="319"/>
        <end position="375"/>
    </location>
</feature>
<evidence type="ECO:0000256" key="1">
    <source>
        <dbReference type="SAM" id="MobiDB-lite"/>
    </source>
</evidence>
<feature type="region of interest" description="Disordered" evidence="1">
    <location>
        <begin position="92"/>
        <end position="111"/>
    </location>
</feature>
<dbReference type="EMBL" id="AXCN02000196">
    <property type="status" value="NOT_ANNOTATED_CDS"/>
    <property type="molecule type" value="Genomic_DNA"/>
</dbReference>
<organism evidence="3 4">
    <name type="scientific">Anopheles farauti</name>
    <dbReference type="NCBI Taxonomy" id="69004"/>
    <lineage>
        <taxon>Eukaryota</taxon>
        <taxon>Metazoa</taxon>
        <taxon>Ecdysozoa</taxon>
        <taxon>Arthropoda</taxon>
        <taxon>Hexapoda</taxon>
        <taxon>Insecta</taxon>
        <taxon>Pterygota</taxon>
        <taxon>Neoptera</taxon>
        <taxon>Endopterygota</taxon>
        <taxon>Diptera</taxon>
        <taxon>Nematocera</taxon>
        <taxon>Culicoidea</taxon>
        <taxon>Culicidae</taxon>
        <taxon>Anophelinae</taxon>
        <taxon>Anopheles</taxon>
    </lineage>
</organism>
<feature type="compositionally biased region" description="Low complexity" evidence="1">
    <location>
        <begin position="93"/>
        <end position="111"/>
    </location>
</feature>
<sequence>MLLQLDGTIEATTSSSERLRRTVPVHRTTSSIVAVRNEDINTTAEYSRTVPTKAHQNVSRSADVRSYTHVTVSMAHGNSNATLASALVPRAPPGTAAATATPATPTTPTEQPARKVDILIYPTVSPETIVVPILSCIVGFPIFALLVICCLRRRAKIARERDRRRNFDLQANTITLVRFNSHHLSNQRSILLQSGDSLSRGYPSLDLDTVYEEKSDTHGSSQLDSPAGRMLLTDSPPDTDNEHPESAGLLLPLVRTNTITGTIATAAYGAYGKDRDDTVLDLVRGKRKRFRNTKHKRLAVSHSETNLSGLGCHTERYPVRPVLGGPEQSGGAGSSGTPTRGASLDCPSGKDTAKQGTGRGTTGSKKKAPRVQRQKEVCEGIRAPLWTTLTHAQTISDYEI</sequence>
<protein>
    <submittedName>
        <fullName evidence="3">Uncharacterized protein</fullName>
    </submittedName>
</protein>
<dbReference type="EnsemblMetazoa" id="AFAF009815-RA">
    <property type="protein sequence ID" value="AFAF009815-PA"/>
    <property type="gene ID" value="AFAF009815"/>
</dbReference>
<dbReference type="Proteomes" id="UP000075886">
    <property type="component" value="Unassembled WGS sequence"/>
</dbReference>
<evidence type="ECO:0000313" key="4">
    <source>
        <dbReference type="Proteomes" id="UP000075886"/>
    </source>
</evidence>